<organism evidence="1 2">
    <name type="scientific">Neofusicoccum parvum</name>
    <dbReference type="NCBI Taxonomy" id="310453"/>
    <lineage>
        <taxon>Eukaryota</taxon>
        <taxon>Fungi</taxon>
        <taxon>Dikarya</taxon>
        <taxon>Ascomycota</taxon>
        <taxon>Pezizomycotina</taxon>
        <taxon>Dothideomycetes</taxon>
        <taxon>Dothideomycetes incertae sedis</taxon>
        <taxon>Botryosphaeriales</taxon>
        <taxon>Botryosphaeriaceae</taxon>
        <taxon>Neofusicoccum</taxon>
    </lineage>
</organism>
<sequence length="191" mass="21971">MPLFTPPSDQHDDNDGANEDIDIPQSPSSLSSHHTRQAPHPTSRWSSFPRIRVQFLLRRPSSADAPIQRPSLQLSRIYLSTIPDATKQSWTLADLRQLPVFLQYCVETTRVHVWHMDSLQMLDSDWDMRSALRSCGEVVPGFVFGTEDALMEDRNGTEGEQWARLDRFRSLIGEVEVTEEEYERVSDTPRF</sequence>
<accession>A0ACB5SCY3</accession>
<gene>
    <name evidence="1" type="primary">g248</name>
    <name evidence="1" type="ORF">NpPPO83_00000248</name>
</gene>
<evidence type="ECO:0000313" key="1">
    <source>
        <dbReference type="EMBL" id="GME35477.1"/>
    </source>
</evidence>
<comment type="caution">
    <text evidence="1">The sequence shown here is derived from an EMBL/GenBank/DDBJ whole genome shotgun (WGS) entry which is preliminary data.</text>
</comment>
<keyword evidence="2" id="KW-1185">Reference proteome</keyword>
<protein>
    <submittedName>
        <fullName evidence="1">Uncharacterized protein</fullName>
    </submittedName>
</protein>
<evidence type="ECO:0000313" key="2">
    <source>
        <dbReference type="Proteomes" id="UP001165186"/>
    </source>
</evidence>
<name>A0ACB5SCY3_9PEZI</name>
<reference evidence="1" key="1">
    <citation type="submission" date="2024-09" db="EMBL/GenBank/DDBJ databases">
        <title>Draft Genome Sequences of Neofusicoccum parvum.</title>
        <authorList>
            <person name="Ashida A."/>
            <person name="Camagna M."/>
            <person name="Tanaka A."/>
            <person name="Takemoto D."/>
        </authorList>
    </citation>
    <scope>NUCLEOTIDE SEQUENCE</scope>
    <source>
        <strain evidence="1">PPO83</strain>
    </source>
</reference>
<dbReference type="EMBL" id="BSXG01000072">
    <property type="protein sequence ID" value="GME35477.1"/>
    <property type="molecule type" value="Genomic_DNA"/>
</dbReference>
<proteinExistence type="predicted"/>
<dbReference type="Proteomes" id="UP001165186">
    <property type="component" value="Unassembled WGS sequence"/>
</dbReference>